<dbReference type="SUPFAM" id="SSF47336">
    <property type="entry name" value="ACP-like"/>
    <property type="match status" value="1"/>
</dbReference>
<keyword evidence="4" id="KW-0511">Multifunctional enzyme</keyword>
<dbReference type="InterPro" id="IPR050091">
    <property type="entry name" value="PKS_NRPS_Biosynth_Enz"/>
</dbReference>
<dbReference type="GO" id="GO:0017000">
    <property type="term" value="P:antibiotic biosynthetic process"/>
    <property type="evidence" value="ECO:0007669"/>
    <property type="project" value="UniProtKB-ARBA"/>
</dbReference>
<protein>
    <recommendedName>
        <fullName evidence="5">Carrier domain-containing protein</fullName>
    </recommendedName>
</protein>
<evidence type="ECO:0000313" key="6">
    <source>
        <dbReference type="EMBL" id="MPY49362.1"/>
    </source>
</evidence>
<dbReference type="InterPro" id="IPR009081">
    <property type="entry name" value="PP-bd_ACP"/>
</dbReference>
<feature type="domain" description="Carrier" evidence="5">
    <location>
        <begin position="103"/>
        <end position="178"/>
    </location>
</feature>
<evidence type="ECO:0000256" key="3">
    <source>
        <dbReference type="ARBA" id="ARBA00022679"/>
    </source>
</evidence>
<dbReference type="FunFam" id="1.10.1200.10:FF:000007">
    <property type="entry name" value="Probable polyketide synthase pks17"/>
    <property type="match status" value="1"/>
</dbReference>
<gene>
    <name evidence="6" type="ORF">FPZ41_12570</name>
</gene>
<evidence type="ECO:0000259" key="5">
    <source>
        <dbReference type="PROSITE" id="PS50075"/>
    </source>
</evidence>
<dbReference type="Pfam" id="PF00550">
    <property type="entry name" value="PP-binding"/>
    <property type="match status" value="1"/>
</dbReference>
<keyword evidence="2" id="KW-0597">Phosphoprotein</keyword>
<dbReference type="GO" id="GO:0031177">
    <property type="term" value="F:phosphopantetheine binding"/>
    <property type="evidence" value="ECO:0007669"/>
    <property type="project" value="InterPro"/>
</dbReference>
<sequence>MTGHMSEADRARMSRGGVAALSVPEGLTLFDAALATGATQVLPVRWDRPALGDLAGRDSLPPLLRGLGGIRPTARRTARRDDTGDAPVWSRQLAALPADRRRAALSELLMREVATVLGYGDDEEIDVDQSFKDMGFDSLAGVELRNRLTAATGLRLPATLVFDRPTVPDLTDHLLDDPAMLSPVGGG</sequence>
<name>A0A5N8WQD0_9ACTN</name>
<dbReference type="InterPro" id="IPR020806">
    <property type="entry name" value="PKS_PP-bd"/>
</dbReference>
<keyword evidence="1" id="KW-0596">Phosphopantetheine</keyword>
<dbReference type="PANTHER" id="PTHR43775">
    <property type="entry name" value="FATTY ACID SYNTHASE"/>
    <property type="match status" value="1"/>
</dbReference>
<dbReference type="Gene3D" id="1.10.1200.10">
    <property type="entry name" value="ACP-like"/>
    <property type="match status" value="1"/>
</dbReference>
<reference evidence="6 7" key="1">
    <citation type="submission" date="2019-09" db="EMBL/GenBank/DDBJ databases">
        <authorList>
            <person name="Duangmal K."/>
            <person name="Teo W.F.A."/>
            <person name="Lipun K."/>
        </authorList>
    </citation>
    <scope>NUCLEOTIDE SEQUENCE [LARGE SCALE GENOMIC DNA]</scope>
    <source>
        <strain evidence="6 7">K1PN6</strain>
    </source>
</reference>
<keyword evidence="7" id="KW-1185">Reference proteome</keyword>
<comment type="caution">
    <text evidence="6">The sequence shown here is derived from an EMBL/GenBank/DDBJ whole genome shotgun (WGS) entry which is preliminary data.</text>
</comment>
<dbReference type="SMART" id="SM01294">
    <property type="entry name" value="PKS_PP_betabranch"/>
    <property type="match status" value="1"/>
</dbReference>
<dbReference type="InterPro" id="IPR036736">
    <property type="entry name" value="ACP-like_sf"/>
</dbReference>
<dbReference type="AlphaFoldDB" id="A0A5N8WQD0"/>
<dbReference type="InterPro" id="IPR006162">
    <property type="entry name" value="Ppantetheine_attach_site"/>
</dbReference>
<dbReference type="Gene3D" id="3.40.50.720">
    <property type="entry name" value="NAD(P)-binding Rossmann-like Domain"/>
    <property type="match status" value="1"/>
</dbReference>
<dbReference type="Proteomes" id="UP000373149">
    <property type="component" value="Unassembled WGS sequence"/>
</dbReference>
<evidence type="ECO:0000256" key="1">
    <source>
        <dbReference type="ARBA" id="ARBA00022450"/>
    </source>
</evidence>
<evidence type="ECO:0000256" key="4">
    <source>
        <dbReference type="ARBA" id="ARBA00023268"/>
    </source>
</evidence>
<evidence type="ECO:0000256" key="2">
    <source>
        <dbReference type="ARBA" id="ARBA00022553"/>
    </source>
</evidence>
<organism evidence="6 7">
    <name type="scientific">Streptomyces acidicola</name>
    <dbReference type="NCBI Taxonomy" id="2596892"/>
    <lineage>
        <taxon>Bacteria</taxon>
        <taxon>Bacillati</taxon>
        <taxon>Actinomycetota</taxon>
        <taxon>Actinomycetes</taxon>
        <taxon>Kitasatosporales</taxon>
        <taxon>Streptomycetaceae</taxon>
        <taxon>Streptomyces</taxon>
    </lineage>
</organism>
<keyword evidence="3" id="KW-0808">Transferase</keyword>
<dbReference type="PROSITE" id="PS50075">
    <property type="entry name" value="CARRIER"/>
    <property type="match status" value="1"/>
</dbReference>
<dbReference type="SMART" id="SM00823">
    <property type="entry name" value="PKS_PP"/>
    <property type="match status" value="1"/>
</dbReference>
<proteinExistence type="predicted"/>
<dbReference type="PANTHER" id="PTHR43775:SF51">
    <property type="entry name" value="INACTIVE PHENOLPHTHIOCEROL SYNTHESIS POLYKETIDE SYNTHASE TYPE I PKS1-RELATED"/>
    <property type="match status" value="1"/>
</dbReference>
<dbReference type="PROSITE" id="PS00012">
    <property type="entry name" value="PHOSPHOPANTETHEINE"/>
    <property type="match status" value="1"/>
</dbReference>
<dbReference type="GO" id="GO:0006633">
    <property type="term" value="P:fatty acid biosynthetic process"/>
    <property type="evidence" value="ECO:0007669"/>
    <property type="project" value="TreeGrafter"/>
</dbReference>
<dbReference type="EMBL" id="VMNX01000034">
    <property type="protein sequence ID" value="MPY49362.1"/>
    <property type="molecule type" value="Genomic_DNA"/>
</dbReference>
<accession>A0A5N8WQD0</accession>
<dbReference type="GO" id="GO:0004312">
    <property type="term" value="F:fatty acid synthase activity"/>
    <property type="evidence" value="ECO:0007669"/>
    <property type="project" value="TreeGrafter"/>
</dbReference>
<evidence type="ECO:0000313" key="7">
    <source>
        <dbReference type="Proteomes" id="UP000373149"/>
    </source>
</evidence>